<evidence type="ECO:0000256" key="1">
    <source>
        <dbReference type="SAM" id="SignalP"/>
    </source>
</evidence>
<feature type="signal peptide" evidence="1">
    <location>
        <begin position="1"/>
        <end position="35"/>
    </location>
</feature>
<dbReference type="AlphaFoldDB" id="A0A2U1KDJ6"/>
<dbReference type="Proteomes" id="UP000245207">
    <property type="component" value="Unassembled WGS sequence"/>
</dbReference>
<reference evidence="2 3" key="1">
    <citation type="journal article" date="2018" name="Mol. Plant">
        <title>The genome of Artemisia annua provides insight into the evolution of Asteraceae family and artemisinin biosynthesis.</title>
        <authorList>
            <person name="Shen Q."/>
            <person name="Zhang L."/>
            <person name="Liao Z."/>
            <person name="Wang S."/>
            <person name="Yan T."/>
            <person name="Shi P."/>
            <person name="Liu M."/>
            <person name="Fu X."/>
            <person name="Pan Q."/>
            <person name="Wang Y."/>
            <person name="Lv Z."/>
            <person name="Lu X."/>
            <person name="Zhang F."/>
            <person name="Jiang W."/>
            <person name="Ma Y."/>
            <person name="Chen M."/>
            <person name="Hao X."/>
            <person name="Li L."/>
            <person name="Tang Y."/>
            <person name="Lv G."/>
            <person name="Zhou Y."/>
            <person name="Sun X."/>
            <person name="Brodelius P.E."/>
            <person name="Rose J.K.C."/>
            <person name="Tang K."/>
        </authorList>
    </citation>
    <scope>NUCLEOTIDE SEQUENCE [LARGE SCALE GENOMIC DNA]</scope>
    <source>
        <strain evidence="3">cv. Huhao1</strain>
        <tissue evidence="2">Leaf</tissue>
    </source>
</reference>
<gene>
    <name evidence="2" type="ORF">CTI12_AA615250</name>
</gene>
<dbReference type="OrthoDB" id="676979at2759"/>
<feature type="chain" id="PRO_5015544446" evidence="1">
    <location>
        <begin position="36"/>
        <end position="189"/>
    </location>
</feature>
<dbReference type="STRING" id="35608.A0A2U1KDJ6"/>
<keyword evidence="3" id="KW-1185">Reference proteome</keyword>
<name>A0A2U1KDJ6_ARTAN</name>
<organism evidence="2 3">
    <name type="scientific">Artemisia annua</name>
    <name type="common">Sweet wormwood</name>
    <dbReference type="NCBI Taxonomy" id="35608"/>
    <lineage>
        <taxon>Eukaryota</taxon>
        <taxon>Viridiplantae</taxon>
        <taxon>Streptophyta</taxon>
        <taxon>Embryophyta</taxon>
        <taxon>Tracheophyta</taxon>
        <taxon>Spermatophyta</taxon>
        <taxon>Magnoliopsida</taxon>
        <taxon>eudicotyledons</taxon>
        <taxon>Gunneridae</taxon>
        <taxon>Pentapetalae</taxon>
        <taxon>asterids</taxon>
        <taxon>campanulids</taxon>
        <taxon>Asterales</taxon>
        <taxon>Asteraceae</taxon>
        <taxon>Asteroideae</taxon>
        <taxon>Anthemideae</taxon>
        <taxon>Artemisiinae</taxon>
        <taxon>Artemisia</taxon>
    </lineage>
</organism>
<evidence type="ECO:0000313" key="3">
    <source>
        <dbReference type="Proteomes" id="UP000245207"/>
    </source>
</evidence>
<comment type="caution">
    <text evidence="2">The sequence shown here is derived from an EMBL/GenBank/DDBJ whole genome shotgun (WGS) entry which is preliminary data.</text>
</comment>
<protein>
    <submittedName>
        <fullName evidence="2">Leucine-rich repeat domain, L domain-like protein</fullName>
    </submittedName>
</protein>
<dbReference type="EMBL" id="PKPP01021397">
    <property type="protein sequence ID" value="PWA34840.1"/>
    <property type="molecule type" value="Genomic_DNA"/>
</dbReference>
<accession>A0A2U1KDJ6</accession>
<evidence type="ECO:0000313" key="2">
    <source>
        <dbReference type="EMBL" id="PWA34840.1"/>
    </source>
</evidence>
<sequence>METTKDEGGENGKRICTMTLQLWLLLMIMATIAQAQNTTDPAEARIINEMFSGWGIEESTVTNMGWNISGELCSGAAVDSTDFDSDGYNPAIKCDCNFPNSTCHITRLPDPRRTLDFDLSYQSVSRIINEMFSGWGIEESTVTNMGWNISGELCSGAAVDSTDFDSDGYNPAIKCDCNFPNSTCHITRL</sequence>
<keyword evidence="1" id="KW-0732">Signal</keyword>
<proteinExistence type="predicted"/>